<gene>
    <name evidence="3" type="ORF">B7P33_09370</name>
</gene>
<protein>
    <submittedName>
        <fullName evidence="3">Alpha/beta hydrolase</fullName>
    </submittedName>
</protein>
<evidence type="ECO:0000259" key="2">
    <source>
        <dbReference type="Pfam" id="PF08386"/>
    </source>
</evidence>
<organism evidence="3 4">
    <name type="scientific">Sediminicola luteus</name>
    <dbReference type="NCBI Taxonomy" id="319238"/>
    <lineage>
        <taxon>Bacteria</taxon>
        <taxon>Pseudomonadati</taxon>
        <taxon>Bacteroidota</taxon>
        <taxon>Flavobacteriia</taxon>
        <taxon>Flavobacteriales</taxon>
        <taxon>Flavobacteriaceae</taxon>
        <taxon>Sediminicola</taxon>
    </lineage>
</organism>
<dbReference type="GO" id="GO:0016787">
    <property type="term" value="F:hydrolase activity"/>
    <property type="evidence" value="ECO:0007669"/>
    <property type="project" value="UniProtKB-KW"/>
</dbReference>
<dbReference type="GO" id="GO:0016020">
    <property type="term" value="C:membrane"/>
    <property type="evidence" value="ECO:0007669"/>
    <property type="project" value="TreeGrafter"/>
</dbReference>
<dbReference type="InterPro" id="IPR029058">
    <property type="entry name" value="AB_hydrolase_fold"/>
</dbReference>
<name>A0A2A4GA48_9FLAO</name>
<dbReference type="PANTHER" id="PTHR43798">
    <property type="entry name" value="MONOACYLGLYCEROL LIPASE"/>
    <property type="match status" value="1"/>
</dbReference>
<dbReference type="RefSeq" id="WP_097440788.1">
    <property type="nucleotide sequence ID" value="NZ_KZ300476.1"/>
</dbReference>
<dbReference type="Pfam" id="PF00561">
    <property type="entry name" value="Abhydrolase_1"/>
    <property type="match status" value="1"/>
</dbReference>
<comment type="caution">
    <text evidence="3">The sequence shown here is derived from an EMBL/GenBank/DDBJ whole genome shotgun (WGS) entry which is preliminary data.</text>
</comment>
<evidence type="ECO:0000259" key="1">
    <source>
        <dbReference type="Pfam" id="PF00561"/>
    </source>
</evidence>
<feature type="domain" description="AB hydrolase-1" evidence="1">
    <location>
        <begin position="79"/>
        <end position="204"/>
    </location>
</feature>
<dbReference type="AlphaFoldDB" id="A0A2A4GA48"/>
<feature type="domain" description="Peptidase S33 tripeptidyl aminopeptidase-like C-terminal" evidence="2">
    <location>
        <begin position="223"/>
        <end position="278"/>
    </location>
</feature>
<dbReference type="InterPro" id="IPR013595">
    <property type="entry name" value="Pept_S33_TAP-like_C"/>
</dbReference>
<evidence type="ECO:0000313" key="4">
    <source>
        <dbReference type="Proteomes" id="UP000219559"/>
    </source>
</evidence>
<dbReference type="InterPro" id="IPR050266">
    <property type="entry name" value="AB_hydrolase_sf"/>
</dbReference>
<reference evidence="3 4" key="1">
    <citation type="submission" date="2017-04" db="EMBL/GenBank/DDBJ databases">
        <title>A new member of the family Flavobacteriaceae isolated from ascidians.</title>
        <authorList>
            <person name="Chen L."/>
        </authorList>
    </citation>
    <scope>NUCLEOTIDE SEQUENCE [LARGE SCALE GENOMIC DNA]</scope>
    <source>
        <strain evidence="3 4">HQA918</strain>
    </source>
</reference>
<proteinExistence type="predicted"/>
<dbReference type="PANTHER" id="PTHR43798:SF33">
    <property type="entry name" value="HYDROLASE, PUTATIVE (AFU_ORTHOLOGUE AFUA_2G14860)-RELATED"/>
    <property type="match status" value="1"/>
</dbReference>
<dbReference type="Pfam" id="PF08386">
    <property type="entry name" value="Abhydrolase_4"/>
    <property type="match status" value="1"/>
</dbReference>
<dbReference type="OrthoDB" id="9785847at2"/>
<dbReference type="Proteomes" id="UP000219559">
    <property type="component" value="Unassembled WGS sequence"/>
</dbReference>
<keyword evidence="4" id="KW-1185">Reference proteome</keyword>
<dbReference type="Gene3D" id="3.40.50.1820">
    <property type="entry name" value="alpha/beta hydrolase"/>
    <property type="match status" value="1"/>
</dbReference>
<keyword evidence="3" id="KW-0378">Hydrolase</keyword>
<sequence>MKKLYAKYLPKIIGNYFNTLALISPRKAAMAAVKVFSTPRKGRVQEAQADYLEKAKYQVFETQGHQLQAYEWQGKGPKVLLLHGWESNSFRWRNLIAELQQKNYHILAIDAPAHGHSSGATLNVPLYAACAHDIIDQEKPDFVIGHSMGGMSTLYYQYKYQNQGLKKIVSLGSPSELKEIMAHYQGMLGFNQRVLRAQDDYFLERFGFRINDFSTTEFSKDITLPCLLVHDEDDQIAPFHSAERMMANLPNGQLIRTKGLGHSLHQKEVNQQIVAYLNS</sequence>
<dbReference type="InterPro" id="IPR000073">
    <property type="entry name" value="AB_hydrolase_1"/>
</dbReference>
<dbReference type="EMBL" id="NBWU01000003">
    <property type="protein sequence ID" value="PCE64632.1"/>
    <property type="molecule type" value="Genomic_DNA"/>
</dbReference>
<accession>A0A2A4GA48</accession>
<dbReference type="SUPFAM" id="SSF53474">
    <property type="entry name" value="alpha/beta-Hydrolases"/>
    <property type="match status" value="1"/>
</dbReference>
<evidence type="ECO:0000313" key="3">
    <source>
        <dbReference type="EMBL" id="PCE64632.1"/>
    </source>
</evidence>